<dbReference type="RefSeq" id="WP_124155366.1">
    <property type="nucleotide sequence ID" value="NZ_CAWOLW010000116.1"/>
</dbReference>
<gene>
    <name evidence="2" type="ORF">D5R40_25215</name>
</gene>
<reference evidence="2 3" key="1">
    <citation type="journal article" date="2018" name="ACS Chem. Biol.">
        <title>Ketoreductase domain dysfunction expands chemodiversity: malyngamide biosynthesis in the cyanobacterium Okeania hirsuta.</title>
        <authorList>
            <person name="Moss N.A."/>
            <person name="Leao T."/>
            <person name="Rankin M."/>
            <person name="McCullough T.M."/>
            <person name="Qu P."/>
            <person name="Korobeynikov A."/>
            <person name="Smith J.L."/>
            <person name="Gerwick L."/>
            <person name="Gerwick W.H."/>
        </authorList>
    </citation>
    <scope>NUCLEOTIDE SEQUENCE [LARGE SCALE GENOMIC DNA]</scope>
    <source>
        <strain evidence="2 3">PAB10Feb10-1</strain>
    </source>
</reference>
<keyword evidence="3" id="KW-1185">Reference proteome</keyword>
<dbReference type="Pfam" id="PF00685">
    <property type="entry name" value="Sulfotransfer_1"/>
    <property type="match status" value="1"/>
</dbReference>
<dbReference type="AlphaFoldDB" id="A0A3N6P4D8"/>
<dbReference type="InterPro" id="IPR000863">
    <property type="entry name" value="Sulfotransferase_dom"/>
</dbReference>
<dbReference type="SUPFAM" id="SSF52540">
    <property type="entry name" value="P-loop containing nucleoside triphosphate hydrolases"/>
    <property type="match status" value="1"/>
</dbReference>
<dbReference type="EMBL" id="RCBY01000202">
    <property type="protein sequence ID" value="RQH28822.1"/>
    <property type="molecule type" value="Genomic_DNA"/>
</dbReference>
<dbReference type="InterPro" id="IPR027417">
    <property type="entry name" value="P-loop_NTPase"/>
</dbReference>
<evidence type="ECO:0000259" key="1">
    <source>
        <dbReference type="Pfam" id="PF00685"/>
    </source>
</evidence>
<proteinExistence type="predicted"/>
<dbReference type="Gene3D" id="3.40.50.300">
    <property type="entry name" value="P-loop containing nucleotide triphosphate hydrolases"/>
    <property type="match status" value="1"/>
</dbReference>
<evidence type="ECO:0000313" key="2">
    <source>
        <dbReference type="EMBL" id="RQH28822.1"/>
    </source>
</evidence>
<dbReference type="Proteomes" id="UP000269154">
    <property type="component" value="Unassembled WGS sequence"/>
</dbReference>
<sequence>MSTQILHIQKKNRTPANTVVKLEDFDYQEGETIDPKTIIKNPNISLYCLDLQNQRAIFVETPLDIDLSQAAFFYHAQYDHAQKLIAVPLAEIPQLIEEIEPIKNLVIIYSVGRCGSTLLSKVFNQVDNVLSLSEPDVFSQIVGMRNSDGSNDDKIAELLKLCIYLVGKPNVTGKSSCCIIKLRSFCIELGELIHHVFPNAKVIFLYRNAEDYVKSAMRAFAFMSSILPTIKENIERYSKAIPLLKDYSNYIDFTDPNAIDLYTTMWLSVMQCYLYLYKKGVPACAIRYEDLVVNPQSIVTSIVQYCGLPISEVDNACKAFTKDSQSGSNLSQESTRNNQIDKPDIVDIRQKIYRLLEKHPEIQTPDFIVPGTLQFG</sequence>
<feature type="domain" description="Sulfotransferase" evidence="1">
    <location>
        <begin position="106"/>
        <end position="340"/>
    </location>
</feature>
<dbReference type="OrthoDB" id="3397773at2"/>
<evidence type="ECO:0000313" key="3">
    <source>
        <dbReference type="Proteomes" id="UP000269154"/>
    </source>
</evidence>
<organism evidence="2 3">
    <name type="scientific">Okeania hirsuta</name>
    <dbReference type="NCBI Taxonomy" id="1458930"/>
    <lineage>
        <taxon>Bacteria</taxon>
        <taxon>Bacillati</taxon>
        <taxon>Cyanobacteriota</taxon>
        <taxon>Cyanophyceae</taxon>
        <taxon>Oscillatoriophycideae</taxon>
        <taxon>Oscillatoriales</taxon>
        <taxon>Microcoleaceae</taxon>
        <taxon>Okeania</taxon>
    </lineage>
</organism>
<protein>
    <recommendedName>
        <fullName evidence="1">Sulfotransferase domain-containing protein</fullName>
    </recommendedName>
</protein>
<name>A0A3N6P4D8_9CYAN</name>
<dbReference type="PANTHER" id="PTHR33844:SF1">
    <property type="entry name" value="SULFOTRANSFERASE DOMAIN-CONTAINING PROTEIN"/>
    <property type="match status" value="1"/>
</dbReference>
<comment type="caution">
    <text evidence="2">The sequence shown here is derived from an EMBL/GenBank/DDBJ whole genome shotgun (WGS) entry which is preliminary data.</text>
</comment>
<accession>A0A3N6P4D8</accession>
<dbReference type="PANTHER" id="PTHR33844">
    <property type="entry name" value="SULFOTRANSFER_1 DOMAIN-CONTAINING PROTEIN"/>
    <property type="match status" value="1"/>
</dbReference>
<dbReference type="GO" id="GO:0008146">
    <property type="term" value="F:sulfotransferase activity"/>
    <property type="evidence" value="ECO:0007669"/>
    <property type="project" value="InterPro"/>
</dbReference>